<dbReference type="InterPro" id="IPR014044">
    <property type="entry name" value="CAP_dom"/>
</dbReference>
<evidence type="ECO:0000313" key="5">
    <source>
        <dbReference type="Proteomes" id="UP000565441"/>
    </source>
</evidence>
<comment type="caution">
    <text evidence="4">The sequence shown here is derived from an EMBL/GenBank/DDBJ whole genome shotgun (WGS) entry which is preliminary data.</text>
</comment>
<keyword evidence="5" id="KW-1185">Reference proteome</keyword>
<dbReference type="EMBL" id="JAACJP010000023">
    <property type="protein sequence ID" value="KAF5377524.1"/>
    <property type="molecule type" value="Genomic_DNA"/>
</dbReference>
<reference evidence="4 5" key="1">
    <citation type="journal article" date="2020" name="ISME J.">
        <title>Uncovering the hidden diversity of litter-decomposition mechanisms in mushroom-forming fungi.</title>
        <authorList>
            <person name="Floudas D."/>
            <person name="Bentzer J."/>
            <person name="Ahren D."/>
            <person name="Johansson T."/>
            <person name="Persson P."/>
            <person name="Tunlid A."/>
        </authorList>
    </citation>
    <scope>NUCLEOTIDE SEQUENCE [LARGE SCALE GENOMIC DNA]</scope>
    <source>
        <strain evidence="4 5">CBS 661.87</strain>
    </source>
</reference>
<dbReference type="Pfam" id="PF00188">
    <property type="entry name" value="CAP"/>
    <property type="match status" value="1"/>
</dbReference>
<dbReference type="InterPro" id="IPR035940">
    <property type="entry name" value="CAP_sf"/>
</dbReference>
<dbReference type="SMART" id="SM00198">
    <property type="entry name" value="SCP"/>
    <property type="match status" value="1"/>
</dbReference>
<feature type="region of interest" description="Disordered" evidence="1">
    <location>
        <begin position="125"/>
        <end position="224"/>
    </location>
</feature>
<dbReference type="OrthoDB" id="337038at2759"/>
<proteinExistence type="predicted"/>
<organism evidence="4 5">
    <name type="scientific">Tricholomella constricta</name>
    <dbReference type="NCBI Taxonomy" id="117010"/>
    <lineage>
        <taxon>Eukaryota</taxon>
        <taxon>Fungi</taxon>
        <taxon>Dikarya</taxon>
        <taxon>Basidiomycota</taxon>
        <taxon>Agaricomycotina</taxon>
        <taxon>Agaricomycetes</taxon>
        <taxon>Agaricomycetidae</taxon>
        <taxon>Agaricales</taxon>
        <taxon>Tricholomatineae</taxon>
        <taxon>Lyophyllaceae</taxon>
        <taxon>Tricholomella</taxon>
    </lineage>
</organism>
<sequence length="361" mass="37171">MTRLAPFLSVALLVASLPGGLAGPACSRKHFKTTDCVQKCMSKWGWTGRIMGNDPWGIVMKKADSTESFAAAISKACGSKVTPTQVPIQPVANVQSGSVSFSSTATSSFAVASSFATVVPTSSAPGVTSAAGFAPTVPKPSSSLIPSVSSSSLKPVITSSAPPPPPRTTSTPPPPPVTTSSTRSPVIRTTSTPLPPPATKKAPEQTQAPSTGGGSSGGTSNSDIQAYLSSHNTVRARHGAADLTWNDDLAAKAQQWANGCLFEHSGGIFGRLGENLAAGTGSYSIQSAVKGWTDEVTEYNPSNPKASHFTQVVWKATTQVGCAVKSCDGIFDPKFGKANYYVCEYSPAGNVAGQFAQNVQV</sequence>
<feature type="domain" description="SCP" evidence="3">
    <location>
        <begin position="222"/>
        <end position="353"/>
    </location>
</feature>
<dbReference type="Gene3D" id="3.40.33.10">
    <property type="entry name" value="CAP"/>
    <property type="match status" value="1"/>
</dbReference>
<keyword evidence="2" id="KW-0732">Signal</keyword>
<gene>
    <name evidence="4" type="ORF">D9615_005246</name>
</gene>
<accession>A0A8H5H673</accession>
<dbReference type="InterPro" id="IPR001283">
    <property type="entry name" value="CRISP-related"/>
</dbReference>
<feature type="compositionally biased region" description="Low complexity" evidence="1">
    <location>
        <begin position="139"/>
        <end position="160"/>
    </location>
</feature>
<dbReference type="PANTHER" id="PTHR10334">
    <property type="entry name" value="CYSTEINE-RICH SECRETORY PROTEIN-RELATED"/>
    <property type="match status" value="1"/>
</dbReference>
<protein>
    <recommendedName>
        <fullName evidence="3">SCP domain-containing protein</fullName>
    </recommendedName>
</protein>
<feature type="signal peptide" evidence="2">
    <location>
        <begin position="1"/>
        <end position="22"/>
    </location>
</feature>
<dbReference type="SUPFAM" id="SSF55797">
    <property type="entry name" value="PR-1-like"/>
    <property type="match status" value="1"/>
</dbReference>
<feature type="chain" id="PRO_5034032218" description="SCP domain-containing protein" evidence="2">
    <location>
        <begin position="23"/>
        <end position="361"/>
    </location>
</feature>
<feature type="compositionally biased region" description="Low complexity" evidence="1">
    <location>
        <begin position="178"/>
        <end position="192"/>
    </location>
</feature>
<dbReference type="PRINTS" id="PR00837">
    <property type="entry name" value="V5TPXLIKE"/>
</dbReference>
<evidence type="ECO:0000313" key="4">
    <source>
        <dbReference type="EMBL" id="KAF5377524.1"/>
    </source>
</evidence>
<feature type="compositionally biased region" description="Pro residues" evidence="1">
    <location>
        <begin position="161"/>
        <end position="177"/>
    </location>
</feature>
<dbReference type="AlphaFoldDB" id="A0A8H5H673"/>
<dbReference type="Proteomes" id="UP000565441">
    <property type="component" value="Unassembled WGS sequence"/>
</dbReference>
<name>A0A8H5H673_9AGAR</name>
<evidence type="ECO:0000256" key="2">
    <source>
        <dbReference type="SAM" id="SignalP"/>
    </source>
</evidence>
<evidence type="ECO:0000256" key="1">
    <source>
        <dbReference type="SAM" id="MobiDB-lite"/>
    </source>
</evidence>
<evidence type="ECO:0000259" key="3">
    <source>
        <dbReference type="SMART" id="SM00198"/>
    </source>
</evidence>